<reference evidence="4" key="2">
    <citation type="journal article" date="2021" name="PeerJ">
        <title>Extensive microbial diversity within the chicken gut microbiome revealed by metagenomics and culture.</title>
        <authorList>
            <person name="Gilroy R."/>
            <person name="Ravi A."/>
            <person name="Getino M."/>
            <person name="Pursley I."/>
            <person name="Horton D.L."/>
            <person name="Alikhan N.F."/>
            <person name="Baker D."/>
            <person name="Gharbi K."/>
            <person name="Hall N."/>
            <person name="Watson M."/>
            <person name="Adriaenssens E.M."/>
            <person name="Foster-Nyarko E."/>
            <person name="Jarju S."/>
            <person name="Secka A."/>
            <person name="Antonio M."/>
            <person name="Oren A."/>
            <person name="Chaudhuri R.R."/>
            <person name="La Ragione R."/>
            <person name="Hildebrand F."/>
            <person name="Pallen M.J."/>
        </authorList>
    </citation>
    <scope>NUCLEOTIDE SEQUENCE</scope>
    <source>
        <strain evidence="4">B3-4054</strain>
    </source>
</reference>
<feature type="region of interest" description="Disordered" evidence="2">
    <location>
        <begin position="356"/>
        <end position="434"/>
    </location>
</feature>
<evidence type="ECO:0000256" key="1">
    <source>
        <dbReference type="SAM" id="Coils"/>
    </source>
</evidence>
<dbReference type="Proteomes" id="UP000823616">
    <property type="component" value="Unassembled WGS sequence"/>
</dbReference>
<organism evidence="4 5">
    <name type="scientific">Candidatus Avitreponema avistercoris</name>
    <dbReference type="NCBI Taxonomy" id="2840705"/>
    <lineage>
        <taxon>Bacteria</taxon>
        <taxon>Pseudomonadati</taxon>
        <taxon>Spirochaetota</taxon>
        <taxon>Spirochaetia</taxon>
        <taxon>Spirochaetales</taxon>
        <taxon>Candidatus Avitreponema</taxon>
    </lineage>
</organism>
<evidence type="ECO:0000313" key="5">
    <source>
        <dbReference type="Proteomes" id="UP000823616"/>
    </source>
</evidence>
<feature type="signal peptide" evidence="3">
    <location>
        <begin position="1"/>
        <end position="26"/>
    </location>
</feature>
<reference evidence="4" key="1">
    <citation type="submission" date="2020-10" db="EMBL/GenBank/DDBJ databases">
        <authorList>
            <person name="Gilroy R."/>
        </authorList>
    </citation>
    <scope>NUCLEOTIDE SEQUENCE</scope>
    <source>
        <strain evidence="4">B3-4054</strain>
    </source>
</reference>
<gene>
    <name evidence="4" type="ORF">IAA96_04795</name>
</gene>
<dbReference type="EMBL" id="JADIMS010000080">
    <property type="protein sequence ID" value="MBO8450406.1"/>
    <property type="molecule type" value="Genomic_DNA"/>
</dbReference>
<comment type="caution">
    <text evidence="4">The sequence shown here is derived from an EMBL/GenBank/DDBJ whole genome shotgun (WGS) entry which is preliminary data.</text>
</comment>
<protein>
    <recommendedName>
        <fullName evidence="6">Treponemal membrane protein A</fullName>
    </recommendedName>
</protein>
<keyword evidence="3" id="KW-0732">Signal</keyword>
<feature type="compositionally biased region" description="Polar residues" evidence="2">
    <location>
        <begin position="420"/>
        <end position="434"/>
    </location>
</feature>
<proteinExistence type="predicted"/>
<feature type="region of interest" description="Disordered" evidence="2">
    <location>
        <begin position="25"/>
        <end position="50"/>
    </location>
</feature>
<evidence type="ECO:0000313" key="4">
    <source>
        <dbReference type="EMBL" id="MBO8450406.1"/>
    </source>
</evidence>
<evidence type="ECO:0008006" key="6">
    <source>
        <dbReference type="Google" id="ProtNLM"/>
    </source>
</evidence>
<name>A0A9D9HGG5_9SPIR</name>
<sequence length="434" mass="46528">MKKTLYLLAAVLIPVLALGTAGCASAPEETPAVPPAEETAETVPPATEQNEPADAALDALKAEAEALRERCLRAGADEALPEEWNAAEEAFRRGSENYGKVYAQSQEGFTQAIAQYKAIEGQAAALFAGQLQAEIEAAREAAIEAGAREYYPEQFGMAEAAAEQALEAYNRGDMETAYAEGQKVLAWYQMLKTGIDIRDLRQKILENGFDTEDPEAFAAAEAKYNDAVMQFTADAENARAVSREALAAYEELCASGFRRLAEKEKTRAGEMRDLCNSIKAQRSMAEDYAAAEEVYGAAEALGAENDWESAFRTYEESSILFAEVYQNALYKRNAAEAAMNAARERQEASTALALEADEIAPLPDEEETGDTAEAAAEPDSAGQTETVAGEEILVEDVPAESAAQASGTETGEEYAVPVPENTNGDSPENSEAAE</sequence>
<feature type="compositionally biased region" description="Acidic residues" evidence="2">
    <location>
        <begin position="356"/>
        <end position="370"/>
    </location>
</feature>
<feature type="coiled-coil region" evidence="1">
    <location>
        <begin position="50"/>
        <end position="77"/>
    </location>
</feature>
<evidence type="ECO:0000256" key="3">
    <source>
        <dbReference type="SAM" id="SignalP"/>
    </source>
</evidence>
<keyword evidence="1" id="KW-0175">Coiled coil</keyword>
<feature type="compositionally biased region" description="Low complexity" evidence="2">
    <location>
        <begin position="26"/>
        <end position="50"/>
    </location>
</feature>
<evidence type="ECO:0000256" key="2">
    <source>
        <dbReference type="SAM" id="MobiDB-lite"/>
    </source>
</evidence>
<feature type="chain" id="PRO_5038889020" description="Treponemal membrane protein A" evidence="3">
    <location>
        <begin position="27"/>
        <end position="434"/>
    </location>
</feature>
<dbReference type="AlphaFoldDB" id="A0A9D9HGG5"/>
<accession>A0A9D9HGG5</accession>
<dbReference type="PROSITE" id="PS51257">
    <property type="entry name" value="PROKAR_LIPOPROTEIN"/>
    <property type="match status" value="1"/>
</dbReference>